<gene>
    <name evidence="6" type="ORF">CAL24_19750</name>
</gene>
<evidence type="ECO:0000256" key="3">
    <source>
        <dbReference type="ARBA" id="ARBA00023163"/>
    </source>
</evidence>
<dbReference type="InterPro" id="IPR036390">
    <property type="entry name" value="WH_DNA-bd_sf"/>
</dbReference>
<evidence type="ECO:0000259" key="5">
    <source>
        <dbReference type="PROSITE" id="PS51078"/>
    </source>
</evidence>
<keyword evidence="7" id="KW-1185">Reference proteome</keyword>
<dbReference type="GO" id="GO:0003677">
    <property type="term" value="F:DNA binding"/>
    <property type="evidence" value="ECO:0007669"/>
    <property type="project" value="UniProtKB-KW"/>
</dbReference>
<dbReference type="Proteomes" id="UP000215633">
    <property type="component" value="Unassembled WGS sequence"/>
</dbReference>
<dbReference type="EMBL" id="NEVT01000008">
    <property type="protein sequence ID" value="OZI72530.1"/>
    <property type="molecule type" value="Genomic_DNA"/>
</dbReference>
<dbReference type="PANTHER" id="PTHR30136">
    <property type="entry name" value="HELIX-TURN-HELIX TRANSCRIPTIONAL REGULATOR, ICLR FAMILY"/>
    <property type="match status" value="1"/>
</dbReference>
<organism evidence="6 7">
    <name type="scientific">Bordetella genomosp. 2</name>
    <dbReference type="NCBI Taxonomy" id="1983456"/>
    <lineage>
        <taxon>Bacteria</taxon>
        <taxon>Pseudomonadati</taxon>
        <taxon>Pseudomonadota</taxon>
        <taxon>Betaproteobacteria</taxon>
        <taxon>Burkholderiales</taxon>
        <taxon>Alcaligenaceae</taxon>
        <taxon>Bordetella</taxon>
    </lineage>
</organism>
<evidence type="ECO:0000313" key="6">
    <source>
        <dbReference type="EMBL" id="OZI72530.1"/>
    </source>
</evidence>
<protein>
    <submittedName>
        <fullName evidence="6">IclR family transcriptional regulator</fullName>
    </submittedName>
</protein>
<dbReference type="SUPFAM" id="SSF55781">
    <property type="entry name" value="GAF domain-like"/>
    <property type="match status" value="1"/>
</dbReference>
<accession>A0A261VG02</accession>
<proteinExistence type="predicted"/>
<feature type="domain" description="HTH iclR-type" evidence="4">
    <location>
        <begin position="5"/>
        <end position="67"/>
    </location>
</feature>
<name>A0A261VG02_9BORD</name>
<sequence length="245" mass="26926">MPQILPTAQRVLQVFEVYARERRPLSNSEMARLLGLADSSCSDLLYTLRQAGYLLRAPKTRFFHPTARLLDVAKGIAAADPMQIFAAEALEILSRQSGESSMCAHLDGNRVQIFACQESPRALRYVLKPGTMVDLHTSALGKALLGTMDAKARDALIETLPMAAVTSKSIVDKEAFRKQIIEGREKKYYFTKDEGNEGVFAIGIAGYVGGQLTAMSVVGPTSRMEKNFDANVAIMLKARAEFFES</sequence>
<keyword evidence="3" id="KW-0804">Transcription</keyword>
<dbReference type="InterPro" id="IPR029016">
    <property type="entry name" value="GAF-like_dom_sf"/>
</dbReference>
<dbReference type="PANTHER" id="PTHR30136:SF35">
    <property type="entry name" value="HTH-TYPE TRANSCRIPTIONAL REGULATOR RV1719"/>
    <property type="match status" value="1"/>
</dbReference>
<comment type="caution">
    <text evidence="6">The sequence shown here is derived from an EMBL/GenBank/DDBJ whole genome shotgun (WGS) entry which is preliminary data.</text>
</comment>
<dbReference type="SUPFAM" id="SSF46785">
    <property type="entry name" value="Winged helix' DNA-binding domain"/>
    <property type="match status" value="1"/>
</dbReference>
<dbReference type="PROSITE" id="PS51078">
    <property type="entry name" value="ICLR_ED"/>
    <property type="match status" value="1"/>
</dbReference>
<keyword evidence="2" id="KW-0238">DNA-binding</keyword>
<dbReference type="Pfam" id="PF09339">
    <property type="entry name" value="HTH_IclR"/>
    <property type="match status" value="1"/>
</dbReference>
<dbReference type="GO" id="GO:0003700">
    <property type="term" value="F:DNA-binding transcription factor activity"/>
    <property type="evidence" value="ECO:0007669"/>
    <property type="project" value="TreeGrafter"/>
</dbReference>
<reference evidence="7" key="1">
    <citation type="submission" date="2017-05" db="EMBL/GenBank/DDBJ databases">
        <title>Complete and WGS of Bordetella genogroups.</title>
        <authorList>
            <person name="Spilker T."/>
            <person name="Lipuma J."/>
        </authorList>
    </citation>
    <scope>NUCLEOTIDE SEQUENCE [LARGE SCALE GENOMIC DNA]</scope>
    <source>
        <strain evidence="7">AU8256</strain>
    </source>
</reference>
<dbReference type="Gene3D" id="1.10.10.10">
    <property type="entry name" value="Winged helix-like DNA-binding domain superfamily/Winged helix DNA-binding domain"/>
    <property type="match status" value="1"/>
</dbReference>
<dbReference type="Gene3D" id="3.30.450.40">
    <property type="match status" value="1"/>
</dbReference>
<dbReference type="Pfam" id="PF01614">
    <property type="entry name" value="IclR_C"/>
    <property type="match status" value="1"/>
</dbReference>
<dbReference type="AlphaFoldDB" id="A0A261VG02"/>
<keyword evidence="1" id="KW-0805">Transcription regulation</keyword>
<evidence type="ECO:0000313" key="7">
    <source>
        <dbReference type="Proteomes" id="UP000215633"/>
    </source>
</evidence>
<evidence type="ECO:0000259" key="4">
    <source>
        <dbReference type="PROSITE" id="PS51077"/>
    </source>
</evidence>
<dbReference type="InterPro" id="IPR014757">
    <property type="entry name" value="Tscrpt_reg_IclR_C"/>
</dbReference>
<evidence type="ECO:0000256" key="1">
    <source>
        <dbReference type="ARBA" id="ARBA00023015"/>
    </source>
</evidence>
<dbReference type="InterPro" id="IPR050707">
    <property type="entry name" value="HTH_MetabolicPath_Reg"/>
</dbReference>
<evidence type="ECO:0000256" key="2">
    <source>
        <dbReference type="ARBA" id="ARBA00023125"/>
    </source>
</evidence>
<dbReference type="InterPro" id="IPR005471">
    <property type="entry name" value="Tscrpt_reg_IclR_N"/>
</dbReference>
<dbReference type="RefSeq" id="WP_028352721.1">
    <property type="nucleotide sequence ID" value="NZ_NEVT01000008.1"/>
</dbReference>
<feature type="domain" description="IclR-ED" evidence="5">
    <location>
        <begin position="68"/>
        <end position="245"/>
    </location>
</feature>
<dbReference type="GO" id="GO:0045892">
    <property type="term" value="P:negative regulation of DNA-templated transcription"/>
    <property type="evidence" value="ECO:0007669"/>
    <property type="project" value="TreeGrafter"/>
</dbReference>
<dbReference type="PROSITE" id="PS51077">
    <property type="entry name" value="HTH_ICLR"/>
    <property type="match status" value="1"/>
</dbReference>
<dbReference type="InterPro" id="IPR036388">
    <property type="entry name" value="WH-like_DNA-bd_sf"/>
</dbReference>